<dbReference type="GO" id="GO:0008556">
    <property type="term" value="F:P-type potassium transmembrane transporter activity"/>
    <property type="evidence" value="ECO:0007669"/>
    <property type="project" value="InterPro"/>
</dbReference>
<comment type="caution">
    <text evidence="2">The sequence shown here is derived from an EMBL/GenBank/DDBJ whole genome shotgun (WGS) entry which is preliminary data.</text>
</comment>
<feature type="transmembrane region" description="Helical" evidence="1">
    <location>
        <begin position="6"/>
        <end position="25"/>
    </location>
</feature>
<protein>
    <submittedName>
        <fullName evidence="2">ATPase</fullName>
    </submittedName>
</protein>
<dbReference type="InterPro" id="IPR011726">
    <property type="entry name" value="KdpF"/>
</dbReference>
<dbReference type="OrthoDB" id="6000548at2"/>
<name>A0A0B1Q323_9HYPH</name>
<proteinExistence type="predicted"/>
<keyword evidence="1" id="KW-0812">Transmembrane</keyword>
<sequence length="30" mass="3406">MTGFDFFVGGITTVFVAAYLGYVLMRPERF</sequence>
<accession>A0A0B1Q323</accession>
<dbReference type="EMBL" id="JRFJ01000007">
    <property type="protein sequence ID" value="KHJ53220.1"/>
    <property type="molecule type" value="Genomic_DNA"/>
</dbReference>
<evidence type="ECO:0000256" key="1">
    <source>
        <dbReference type="SAM" id="Phobius"/>
    </source>
</evidence>
<evidence type="ECO:0000313" key="2">
    <source>
        <dbReference type="EMBL" id="KHJ53220.1"/>
    </source>
</evidence>
<keyword evidence="1" id="KW-0472">Membrane</keyword>
<gene>
    <name evidence="2" type="ORF">LA66_19625</name>
</gene>
<organism evidence="2 3">
    <name type="scientific">Aureimonas altamirensis</name>
    <dbReference type="NCBI Taxonomy" id="370622"/>
    <lineage>
        <taxon>Bacteria</taxon>
        <taxon>Pseudomonadati</taxon>
        <taxon>Pseudomonadota</taxon>
        <taxon>Alphaproteobacteria</taxon>
        <taxon>Hyphomicrobiales</taxon>
        <taxon>Aurantimonadaceae</taxon>
        <taxon>Aureimonas</taxon>
    </lineage>
</organism>
<dbReference type="AlphaFoldDB" id="A0A0B1Q323"/>
<evidence type="ECO:0000313" key="3">
    <source>
        <dbReference type="Proteomes" id="UP000030826"/>
    </source>
</evidence>
<dbReference type="Proteomes" id="UP000030826">
    <property type="component" value="Unassembled WGS sequence"/>
</dbReference>
<dbReference type="STRING" id="370622.LA66_19625"/>
<dbReference type="RefSeq" id="WP_039195850.1">
    <property type="nucleotide sequence ID" value="NZ_JAQRFV010000005.1"/>
</dbReference>
<dbReference type="GO" id="GO:0005886">
    <property type="term" value="C:plasma membrane"/>
    <property type="evidence" value="ECO:0007669"/>
    <property type="project" value="InterPro"/>
</dbReference>
<dbReference type="Pfam" id="PF09604">
    <property type="entry name" value="Potass_KdpF"/>
    <property type="match status" value="1"/>
</dbReference>
<keyword evidence="1" id="KW-1133">Transmembrane helix</keyword>
<reference evidence="2 3" key="1">
    <citation type="submission" date="2014-09" db="EMBL/GenBank/DDBJ databases">
        <title>Isolation and characterization of Aurantimonas altamirensis ON-56566 from clinical sample following a dog bite.</title>
        <authorList>
            <person name="Eshaghi A."/>
            <person name="Li A."/>
            <person name="Shahinas D."/>
            <person name="Bahn P."/>
            <person name="Kus J.V."/>
            <person name="Patel S.N."/>
        </authorList>
    </citation>
    <scope>NUCLEOTIDE SEQUENCE [LARGE SCALE GENOMIC DNA]</scope>
    <source>
        <strain evidence="2 3">ON-56566</strain>
    </source>
</reference>